<feature type="non-terminal residue" evidence="2">
    <location>
        <position position="243"/>
    </location>
</feature>
<evidence type="ECO:0000259" key="1">
    <source>
        <dbReference type="Pfam" id="PF04851"/>
    </source>
</evidence>
<accession>A0A0F8ZGH1</accession>
<feature type="domain" description="Helicase/UvrB N-terminal" evidence="1">
    <location>
        <begin position="106"/>
        <end position="237"/>
    </location>
</feature>
<sequence length="243" mass="27588">MHVSKLSETYLIAKVNLGDGNYIKLTNLPGYRKFLPDRTVKFKPTGANIAYILEHWPEVNWSVEARPFFQAYMETQAELEAGRQAKLDFSPTNDEFSYKTQPYEHQRRALHLSKDKANYALFMEQGTGKTKVIIDNAGYLFTNGKIDMMVVIAPNGVHENWAVNELPKHAAYEYVAYVHSTKNTKKTREALDNVLSSKCLKVVLINVEGFTANKAKDLLDSCLKNFNCMLVIDESSRIKNPSA</sequence>
<organism evidence="2">
    <name type="scientific">marine sediment metagenome</name>
    <dbReference type="NCBI Taxonomy" id="412755"/>
    <lineage>
        <taxon>unclassified sequences</taxon>
        <taxon>metagenomes</taxon>
        <taxon>ecological metagenomes</taxon>
    </lineage>
</organism>
<reference evidence="2" key="1">
    <citation type="journal article" date="2015" name="Nature">
        <title>Complex archaea that bridge the gap between prokaryotes and eukaryotes.</title>
        <authorList>
            <person name="Spang A."/>
            <person name="Saw J.H."/>
            <person name="Jorgensen S.L."/>
            <person name="Zaremba-Niedzwiedzka K."/>
            <person name="Martijn J."/>
            <person name="Lind A.E."/>
            <person name="van Eijk R."/>
            <person name="Schleper C."/>
            <person name="Guy L."/>
            <person name="Ettema T.J."/>
        </authorList>
    </citation>
    <scope>NUCLEOTIDE SEQUENCE</scope>
</reference>
<dbReference type="GO" id="GO:0003677">
    <property type="term" value="F:DNA binding"/>
    <property type="evidence" value="ECO:0007669"/>
    <property type="project" value="InterPro"/>
</dbReference>
<dbReference type="InterPro" id="IPR038718">
    <property type="entry name" value="SNF2-like_sf"/>
</dbReference>
<comment type="caution">
    <text evidence="2">The sequence shown here is derived from an EMBL/GenBank/DDBJ whole genome shotgun (WGS) entry which is preliminary data.</text>
</comment>
<dbReference type="Gene3D" id="3.40.50.10810">
    <property type="entry name" value="Tandem AAA-ATPase domain"/>
    <property type="match status" value="1"/>
</dbReference>
<dbReference type="InterPro" id="IPR006935">
    <property type="entry name" value="Helicase/UvrB_N"/>
</dbReference>
<name>A0A0F8ZGH1_9ZZZZ</name>
<dbReference type="EMBL" id="LAZR01048008">
    <property type="protein sequence ID" value="KKK92902.1"/>
    <property type="molecule type" value="Genomic_DNA"/>
</dbReference>
<gene>
    <name evidence="2" type="ORF">LCGC14_2698280</name>
</gene>
<evidence type="ECO:0000313" key="2">
    <source>
        <dbReference type="EMBL" id="KKK92902.1"/>
    </source>
</evidence>
<dbReference type="AlphaFoldDB" id="A0A0F8ZGH1"/>
<protein>
    <recommendedName>
        <fullName evidence="1">Helicase/UvrB N-terminal domain-containing protein</fullName>
    </recommendedName>
</protein>
<dbReference type="InterPro" id="IPR027417">
    <property type="entry name" value="P-loop_NTPase"/>
</dbReference>
<proteinExistence type="predicted"/>
<dbReference type="Pfam" id="PF04851">
    <property type="entry name" value="ResIII"/>
    <property type="match status" value="1"/>
</dbReference>
<dbReference type="GO" id="GO:0016787">
    <property type="term" value="F:hydrolase activity"/>
    <property type="evidence" value="ECO:0007669"/>
    <property type="project" value="InterPro"/>
</dbReference>
<dbReference type="SUPFAM" id="SSF52540">
    <property type="entry name" value="P-loop containing nucleoside triphosphate hydrolases"/>
    <property type="match status" value="1"/>
</dbReference>
<dbReference type="GO" id="GO:0005524">
    <property type="term" value="F:ATP binding"/>
    <property type="evidence" value="ECO:0007669"/>
    <property type="project" value="InterPro"/>
</dbReference>